<dbReference type="Proteomes" id="UP000278792">
    <property type="component" value="Unassembled WGS sequence"/>
</dbReference>
<evidence type="ECO:0000313" key="1">
    <source>
        <dbReference type="EMBL" id="ROV59266.1"/>
    </source>
</evidence>
<protein>
    <submittedName>
        <fullName evidence="1">DUF3024 domain-containing protein</fullName>
    </submittedName>
</protein>
<dbReference type="AlphaFoldDB" id="A0A3N3DY06"/>
<accession>A0A3N3DY06</accession>
<dbReference type="Pfam" id="PF11225">
    <property type="entry name" value="DUF3024"/>
    <property type="match status" value="1"/>
</dbReference>
<comment type="caution">
    <text evidence="1">The sequence shown here is derived from an EMBL/GenBank/DDBJ whole genome shotgun (WGS) entry which is preliminary data.</text>
</comment>
<sequence length="117" mass="13603">MGLVSLLQRQVESRAETICRCRNQNLPAELGKASFEPISNGVVFFKQHYLLDSAHCDYTSQVAKILWDDKSSLWCLYMADEQDDEIWLPYPFLPQSIDLTALMREIDKDPKSLFWDD</sequence>
<evidence type="ECO:0000313" key="2">
    <source>
        <dbReference type="Proteomes" id="UP000278792"/>
    </source>
</evidence>
<name>A0A3N3DY06_9VIBR</name>
<dbReference type="InterPro" id="IPR021388">
    <property type="entry name" value="DUF3024"/>
</dbReference>
<organism evidence="1 2">
    <name type="scientific">Vibrio ponticus</name>
    <dbReference type="NCBI Taxonomy" id="265668"/>
    <lineage>
        <taxon>Bacteria</taxon>
        <taxon>Pseudomonadati</taxon>
        <taxon>Pseudomonadota</taxon>
        <taxon>Gammaproteobacteria</taxon>
        <taxon>Vibrionales</taxon>
        <taxon>Vibrionaceae</taxon>
        <taxon>Vibrio</taxon>
    </lineage>
</organism>
<proteinExistence type="predicted"/>
<reference evidence="1 2" key="1">
    <citation type="submission" date="2018-11" db="EMBL/GenBank/DDBJ databases">
        <title>Vibrio ponticus strain CAIM 1751 pathogenic for the snapper Lutjanus guttatus.</title>
        <authorList>
            <person name="Soto-Rodriguez S."/>
            <person name="Lozano-Olvera R."/>
            <person name="Gomez-Gil B."/>
        </authorList>
    </citation>
    <scope>NUCLEOTIDE SEQUENCE [LARGE SCALE GENOMIC DNA]</scope>
    <source>
        <strain evidence="1 2">CAIM 1751</strain>
    </source>
</reference>
<gene>
    <name evidence="1" type="ORF">EGH82_14565</name>
</gene>
<dbReference type="EMBL" id="RKIK01000047">
    <property type="protein sequence ID" value="ROV59266.1"/>
    <property type="molecule type" value="Genomic_DNA"/>
</dbReference>
<dbReference type="RefSeq" id="WP_123782638.1">
    <property type="nucleotide sequence ID" value="NZ_RKIK01000047.1"/>
</dbReference>